<proteinExistence type="predicted"/>
<dbReference type="AlphaFoldDB" id="A0A1X7IWB5"/>
<keyword evidence="2" id="KW-1185">Reference proteome</keyword>
<dbReference type="STRING" id="150121.SAMN06296010_0892"/>
<gene>
    <name evidence="1" type="ORF">SAMN06296010_0892</name>
</gene>
<sequence>MTTTAHTTPSAPAVQTQRLVSFLVDGARLTIRRVEEFDGSGPAGIAVSWTVDDLDASVGDSTDRGAVVHRGPQ</sequence>
<protein>
    <submittedName>
        <fullName evidence="1">Uncharacterized protein</fullName>
    </submittedName>
</protein>
<evidence type="ECO:0000313" key="2">
    <source>
        <dbReference type="Proteomes" id="UP000193244"/>
    </source>
</evidence>
<reference evidence="2" key="1">
    <citation type="submission" date="2017-04" db="EMBL/GenBank/DDBJ databases">
        <authorList>
            <person name="Varghese N."/>
            <person name="Submissions S."/>
        </authorList>
    </citation>
    <scope>NUCLEOTIDE SEQUENCE [LARGE SCALE GENOMIC DNA]</scope>
    <source>
        <strain evidence="2">VKM Ac-2510</strain>
    </source>
</reference>
<name>A0A1X7IWB5_9MICO</name>
<evidence type="ECO:0000313" key="1">
    <source>
        <dbReference type="EMBL" id="SMG18806.1"/>
    </source>
</evidence>
<dbReference type="EMBL" id="FXAY01000001">
    <property type="protein sequence ID" value="SMG18806.1"/>
    <property type="molecule type" value="Genomic_DNA"/>
</dbReference>
<dbReference type="Proteomes" id="UP000193244">
    <property type="component" value="Unassembled WGS sequence"/>
</dbReference>
<dbReference type="RefSeq" id="WP_176223252.1">
    <property type="nucleotide sequence ID" value="NZ_FXAY01000001.1"/>
</dbReference>
<organism evidence="1 2">
    <name type="scientific">Agreia pratensis</name>
    <dbReference type="NCBI Taxonomy" id="150121"/>
    <lineage>
        <taxon>Bacteria</taxon>
        <taxon>Bacillati</taxon>
        <taxon>Actinomycetota</taxon>
        <taxon>Actinomycetes</taxon>
        <taxon>Micrococcales</taxon>
        <taxon>Microbacteriaceae</taxon>
        <taxon>Agreia</taxon>
    </lineage>
</organism>
<accession>A0A1X7IWB5</accession>